<comment type="similarity">
    <text evidence="1 7">Belongs to the Lgt family.</text>
</comment>
<gene>
    <name evidence="7" type="primary">lgt</name>
    <name evidence="8" type="ORF">CSC94_10190</name>
</gene>
<dbReference type="GO" id="GO:0005886">
    <property type="term" value="C:plasma membrane"/>
    <property type="evidence" value="ECO:0007669"/>
    <property type="project" value="UniProtKB-SubCell"/>
</dbReference>
<feature type="transmembrane region" description="Helical" evidence="7">
    <location>
        <begin position="120"/>
        <end position="137"/>
    </location>
</feature>
<keyword evidence="2 7" id="KW-1003">Cell membrane</keyword>
<dbReference type="HAMAP" id="MF_01147">
    <property type="entry name" value="Lgt"/>
    <property type="match status" value="1"/>
</dbReference>
<comment type="function">
    <text evidence="7">Catalyzes the transfer of the diacylglyceryl group from phosphatidylglycerol to the sulfhydryl group of the N-terminal cysteine of a prolipoprotein, the first step in the formation of mature lipoproteins.</text>
</comment>
<dbReference type="PANTHER" id="PTHR30589:SF0">
    <property type="entry name" value="PHOSPHATIDYLGLYCEROL--PROLIPOPROTEIN DIACYLGLYCERYL TRANSFERASE"/>
    <property type="match status" value="1"/>
</dbReference>
<dbReference type="Pfam" id="PF01790">
    <property type="entry name" value="LGT"/>
    <property type="match status" value="1"/>
</dbReference>
<evidence type="ECO:0000256" key="4">
    <source>
        <dbReference type="ARBA" id="ARBA00022692"/>
    </source>
</evidence>
<comment type="pathway">
    <text evidence="7">Protein modification; lipoprotein biosynthesis (diacylglyceryl transfer).</text>
</comment>
<dbReference type="EC" id="2.5.1.145" evidence="7"/>
<evidence type="ECO:0000313" key="9">
    <source>
        <dbReference type="Proteomes" id="UP000221168"/>
    </source>
</evidence>
<name>A0A2G1QPH8_9HYPH</name>
<evidence type="ECO:0000256" key="5">
    <source>
        <dbReference type="ARBA" id="ARBA00022989"/>
    </source>
</evidence>
<dbReference type="GO" id="GO:0008961">
    <property type="term" value="F:phosphatidylglycerol-prolipoprotein diacylglyceryl transferase activity"/>
    <property type="evidence" value="ECO:0007669"/>
    <property type="project" value="UniProtKB-UniRule"/>
</dbReference>
<proteinExistence type="inferred from homology"/>
<feature type="transmembrane region" description="Helical" evidence="7">
    <location>
        <begin position="37"/>
        <end position="54"/>
    </location>
</feature>
<feature type="binding site" evidence="7">
    <location>
        <position position="163"/>
    </location>
    <ligand>
        <name>a 1,2-diacyl-sn-glycero-3-phospho-(1'-sn-glycerol)</name>
        <dbReference type="ChEBI" id="CHEBI:64716"/>
    </ligand>
</feature>
<keyword evidence="6 7" id="KW-0472">Membrane</keyword>
<dbReference type="NCBIfam" id="TIGR00544">
    <property type="entry name" value="lgt"/>
    <property type="match status" value="1"/>
</dbReference>
<protein>
    <recommendedName>
        <fullName evidence="7">Phosphatidylglycerol--prolipoprotein diacylglyceryl transferase</fullName>
        <ecNumber evidence="7">2.5.1.145</ecNumber>
    </recommendedName>
</protein>
<dbReference type="EMBL" id="PDVP01000004">
    <property type="protein sequence ID" value="PHP67395.1"/>
    <property type="molecule type" value="Genomic_DNA"/>
</dbReference>
<organism evidence="8 9">
    <name type="scientific">Zhengella mangrovi</name>
    <dbReference type="NCBI Taxonomy" id="1982044"/>
    <lineage>
        <taxon>Bacteria</taxon>
        <taxon>Pseudomonadati</taxon>
        <taxon>Pseudomonadota</taxon>
        <taxon>Alphaproteobacteria</taxon>
        <taxon>Hyphomicrobiales</taxon>
        <taxon>Notoacmeibacteraceae</taxon>
        <taxon>Zhengella</taxon>
    </lineage>
</organism>
<keyword evidence="5 7" id="KW-1133">Transmembrane helix</keyword>
<comment type="subcellular location">
    <subcellularLocation>
        <location evidence="7">Cell membrane</location>
        <topology evidence="7">Multi-pass membrane protein</topology>
    </subcellularLocation>
</comment>
<dbReference type="PANTHER" id="PTHR30589">
    <property type="entry name" value="PROLIPOPROTEIN DIACYLGLYCERYL TRANSFERASE"/>
    <property type="match status" value="1"/>
</dbReference>
<dbReference type="Proteomes" id="UP000221168">
    <property type="component" value="Unassembled WGS sequence"/>
</dbReference>
<keyword evidence="4 7" id="KW-0812">Transmembrane</keyword>
<keyword evidence="8" id="KW-0449">Lipoprotein</keyword>
<evidence type="ECO:0000256" key="7">
    <source>
        <dbReference type="HAMAP-Rule" id="MF_01147"/>
    </source>
</evidence>
<dbReference type="UniPathway" id="UPA00664"/>
<keyword evidence="3 7" id="KW-0808">Transferase</keyword>
<dbReference type="AlphaFoldDB" id="A0A2G1QPH8"/>
<evidence type="ECO:0000256" key="3">
    <source>
        <dbReference type="ARBA" id="ARBA00022679"/>
    </source>
</evidence>
<feature type="transmembrane region" description="Helical" evidence="7">
    <location>
        <begin position="262"/>
        <end position="281"/>
    </location>
</feature>
<comment type="catalytic activity">
    <reaction evidence="7">
        <text>L-cysteinyl-[prolipoprotein] + a 1,2-diacyl-sn-glycero-3-phospho-(1'-sn-glycerol) = an S-1,2-diacyl-sn-glyceryl-L-cysteinyl-[prolipoprotein] + sn-glycerol 1-phosphate + H(+)</text>
        <dbReference type="Rhea" id="RHEA:56712"/>
        <dbReference type="Rhea" id="RHEA-COMP:14679"/>
        <dbReference type="Rhea" id="RHEA-COMP:14680"/>
        <dbReference type="ChEBI" id="CHEBI:15378"/>
        <dbReference type="ChEBI" id="CHEBI:29950"/>
        <dbReference type="ChEBI" id="CHEBI:57685"/>
        <dbReference type="ChEBI" id="CHEBI:64716"/>
        <dbReference type="ChEBI" id="CHEBI:140658"/>
        <dbReference type="EC" id="2.5.1.145"/>
    </reaction>
</comment>
<evidence type="ECO:0000256" key="2">
    <source>
        <dbReference type="ARBA" id="ARBA00022475"/>
    </source>
</evidence>
<evidence type="ECO:0000256" key="1">
    <source>
        <dbReference type="ARBA" id="ARBA00007150"/>
    </source>
</evidence>
<sequence>MPQWRPCTLPDILTLPLSLLSYPQIDPVIFSIGPLSVRWYGLGYVAGILFGWWYSRRLVQTPRLWAQGQPPMSPVDLDDLVVWAAIGIVAGGRIGYILFYDLQRYLAHPLDMLALWEGGMSFHGGMLGTTLAMILFARSRGIPVWSLFDVVAAGVPPALGLVRVANFINAELWGRPTDAAIGMIFPTDPLQVPRHPSQLYEAALEGVVLFAVLAILVWGPKMLRRQRFVSGTFVAGYGLARIAVEFFREPDPQLGYLLGTDWLTMGMVLSVPMVLAGAWAMTTARRPDATA</sequence>
<dbReference type="InterPro" id="IPR001640">
    <property type="entry name" value="Lgt"/>
</dbReference>
<feature type="transmembrane region" description="Helical" evidence="7">
    <location>
        <begin position="228"/>
        <end position="247"/>
    </location>
</feature>
<keyword evidence="9" id="KW-1185">Reference proteome</keyword>
<accession>A0A2G1QPH8</accession>
<evidence type="ECO:0000256" key="6">
    <source>
        <dbReference type="ARBA" id="ARBA00023136"/>
    </source>
</evidence>
<evidence type="ECO:0000313" key="8">
    <source>
        <dbReference type="EMBL" id="PHP67395.1"/>
    </source>
</evidence>
<comment type="caution">
    <text evidence="8">The sequence shown here is derived from an EMBL/GenBank/DDBJ whole genome shotgun (WGS) entry which is preliminary data.</text>
</comment>
<feature type="transmembrane region" description="Helical" evidence="7">
    <location>
        <begin position="199"/>
        <end position="219"/>
    </location>
</feature>
<dbReference type="GO" id="GO:0042158">
    <property type="term" value="P:lipoprotein biosynthetic process"/>
    <property type="evidence" value="ECO:0007669"/>
    <property type="project" value="UniProtKB-UniRule"/>
</dbReference>
<reference evidence="8 9" key="1">
    <citation type="submission" date="2017-10" db="EMBL/GenBank/DDBJ databases">
        <title>Sedimentibacterium mangrovi gen. nov., sp. nov., a novel member of family Phyllobacteriacea isolated from mangrove sediment.</title>
        <authorList>
            <person name="Liao H."/>
            <person name="Tian Y."/>
        </authorList>
    </citation>
    <scope>NUCLEOTIDE SEQUENCE [LARGE SCALE GENOMIC DNA]</scope>
    <source>
        <strain evidence="8 9">X9-2-2</strain>
    </source>
</reference>
<feature type="transmembrane region" description="Helical" evidence="7">
    <location>
        <begin position="144"/>
        <end position="165"/>
    </location>
</feature>
<dbReference type="OrthoDB" id="871140at2"/>
<feature type="transmembrane region" description="Helical" evidence="7">
    <location>
        <begin position="80"/>
        <end position="100"/>
    </location>
</feature>